<accession>A0A0F8A0I8</accession>
<comment type="subcellular location">
    <subcellularLocation>
        <location evidence="1">Membrane</location>
        <topology evidence="1">Multi-pass membrane protein</topology>
    </subcellularLocation>
</comment>
<feature type="domain" description="MARVEL" evidence="6">
    <location>
        <begin position="17"/>
        <end position="136"/>
    </location>
</feature>
<dbReference type="EMBL" id="KQ030518">
    <property type="protein sequence ID" value="KJZ75372.1"/>
    <property type="molecule type" value="Genomic_DNA"/>
</dbReference>
<organism evidence="7 8">
    <name type="scientific">Hirsutella minnesotensis 3608</name>
    <dbReference type="NCBI Taxonomy" id="1043627"/>
    <lineage>
        <taxon>Eukaryota</taxon>
        <taxon>Fungi</taxon>
        <taxon>Dikarya</taxon>
        <taxon>Ascomycota</taxon>
        <taxon>Pezizomycotina</taxon>
        <taxon>Sordariomycetes</taxon>
        <taxon>Hypocreomycetidae</taxon>
        <taxon>Hypocreales</taxon>
        <taxon>Ophiocordycipitaceae</taxon>
        <taxon>Hirsutella</taxon>
    </lineage>
</organism>
<keyword evidence="3 5" id="KW-1133">Transmembrane helix</keyword>
<keyword evidence="2 5" id="KW-0812">Transmembrane</keyword>
<protein>
    <recommendedName>
        <fullName evidence="6">MARVEL domain-containing protein</fullName>
    </recommendedName>
</protein>
<dbReference type="GO" id="GO:0016020">
    <property type="term" value="C:membrane"/>
    <property type="evidence" value="ECO:0007669"/>
    <property type="project" value="UniProtKB-SubCell"/>
</dbReference>
<feature type="transmembrane region" description="Helical" evidence="5">
    <location>
        <begin position="116"/>
        <end position="139"/>
    </location>
</feature>
<evidence type="ECO:0000256" key="1">
    <source>
        <dbReference type="ARBA" id="ARBA00004141"/>
    </source>
</evidence>
<dbReference type="InterPro" id="IPR008253">
    <property type="entry name" value="Marvel"/>
</dbReference>
<evidence type="ECO:0000313" key="7">
    <source>
        <dbReference type="EMBL" id="KJZ75372.1"/>
    </source>
</evidence>
<sequence length="162" mass="17141">MAGLNLPVPLVTIAYGALALFLIIELGLTGYAVDKTDNFWVSPPSQISFMLFNSIWSILVLTYVALTPRFMARLYHGLVGFALLAVTALFWFAGSIALAVLIGVPRCRGRTFCQSVQAAVAFGFFIWAIFTALAALAGLSAFRGGANADGAAKSSTPETATV</sequence>
<evidence type="ECO:0000256" key="3">
    <source>
        <dbReference type="ARBA" id="ARBA00022989"/>
    </source>
</evidence>
<feature type="transmembrane region" description="Helical" evidence="5">
    <location>
        <begin position="12"/>
        <end position="33"/>
    </location>
</feature>
<evidence type="ECO:0000256" key="4">
    <source>
        <dbReference type="ARBA" id="ARBA00023136"/>
    </source>
</evidence>
<feature type="transmembrane region" description="Helical" evidence="5">
    <location>
        <begin position="45"/>
        <end position="66"/>
    </location>
</feature>
<name>A0A0F8A0I8_9HYPO</name>
<dbReference type="AlphaFoldDB" id="A0A0F8A0I8"/>
<gene>
    <name evidence="7" type="ORF">HIM_05298</name>
</gene>
<dbReference type="Pfam" id="PF01284">
    <property type="entry name" value="MARVEL"/>
    <property type="match status" value="1"/>
</dbReference>
<feature type="transmembrane region" description="Helical" evidence="5">
    <location>
        <begin position="78"/>
        <end position="104"/>
    </location>
</feature>
<evidence type="ECO:0000256" key="2">
    <source>
        <dbReference type="ARBA" id="ARBA00022692"/>
    </source>
</evidence>
<evidence type="ECO:0000259" key="6">
    <source>
        <dbReference type="Pfam" id="PF01284"/>
    </source>
</evidence>
<keyword evidence="4 5" id="KW-0472">Membrane</keyword>
<dbReference type="PANTHER" id="PTHR37451">
    <property type="entry name" value="MARVEL DOMAIN"/>
    <property type="match status" value="1"/>
</dbReference>
<dbReference type="Proteomes" id="UP000054481">
    <property type="component" value="Unassembled WGS sequence"/>
</dbReference>
<evidence type="ECO:0000313" key="8">
    <source>
        <dbReference type="Proteomes" id="UP000054481"/>
    </source>
</evidence>
<proteinExistence type="predicted"/>
<evidence type="ECO:0000256" key="5">
    <source>
        <dbReference type="SAM" id="Phobius"/>
    </source>
</evidence>
<dbReference type="PANTHER" id="PTHR37451:SF1">
    <property type="entry name" value="MARVEL DOMAIN-CONTAINING PROTEIN"/>
    <property type="match status" value="1"/>
</dbReference>
<reference evidence="7 8" key="1">
    <citation type="journal article" date="2014" name="Genome Biol. Evol.">
        <title>Comparative genomics and transcriptomics analyses reveal divergent lifestyle features of nematode endoparasitic fungus Hirsutella minnesotensis.</title>
        <authorList>
            <person name="Lai Y."/>
            <person name="Liu K."/>
            <person name="Zhang X."/>
            <person name="Zhang X."/>
            <person name="Li K."/>
            <person name="Wang N."/>
            <person name="Shu C."/>
            <person name="Wu Y."/>
            <person name="Wang C."/>
            <person name="Bushley K.E."/>
            <person name="Xiang M."/>
            <person name="Liu X."/>
        </authorList>
    </citation>
    <scope>NUCLEOTIDE SEQUENCE [LARGE SCALE GENOMIC DNA]</scope>
    <source>
        <strain evidence="7 8">3608</strain>
    </source>
</reference>
<keyword evidence="8" id="KW-1185">Reference proteome</keyword>
<dbReference type="OrthoDB" id="2117453at2759"/>